<evidence type="ECO:0000256" key="1">
    <source>
        <dbReference type="ARBA" id="ARBA00005272"/>
    </source>
</evidence>
<name>A0AA41Y2L6_9BACT</name>
<dbReference type="EMBL" id="JAPAAF010000006">
    <property type="protein sequence ID" value="MCW0482316.1"/>
    <property type="molecule type" value="Genomic_DNA"/>
</dbReference>
<keyword evidence="4" id="KW-0274">FAD</keyword>
<reference evidence="12" key="1">
    <citation type="submission" date="2022-10" db="EMBL/GenBank/DDBJ databases">
        <title>Gaoshiqiia sediminis gen. nov., sp. nov., isolated from coastal sediment.</title>
        <authorList>
            <person name="Yu W.X."/>
            <person name="Mu D.S."/>
            <person name="Du J.Z."/>
            <person name="Liang Y.Q."/>
        </authorList>
    </citation>
    <scope>NUCLEOTIDE SEQUENCE</scope>
    <source>
        <strain evidence="12">A06</strain>
    </source>
</reference>
<evidence type="ECO:0000256" key="4">
    <source>
        <dbReference type="ARBA" id="ARBA00022827"/>
    </source>
</evidence>
<accession>A0AA41Y2L6</accession>
<gene>
    <name evidence="12" type="ORF">N2K84_06210</name>
</gene>
<comment type="caution">
    <text evidence="12">The sequence shown here is derived from an EMBL/GenBank/DDBJ whole genome shotgun (WGS) entry which is preliminary data.</text>
</comment>
<evidence type="ECO:0000259" key="11">
    <source>
        <dbReference type="Pfam" id="PF22366"/>
    </source>
</evidence>
<evidence type="ECO:0000256" key="6">
    <source>
        <dbReference type="ARBA" id="ARBA00023002"/>
    </source>
</evidence>
<dbReference type="EC" id="1.6.5.9" evidence="2"/>
<dbReference type="Proteomes" id="UP001163821">
    <property type="component" value="Unassembled WGS sequence"/>
</dbReference>
<evidence type="ECO:0000259" key="10">
    <source>
        <dbReference type="Pfam" id="PF07992"/>
    </source>
</evidence>
<proteinExistence type="inferred from homology"/>
<evidence type="ECO:0000256" key="9">
    <source>
        <dbReference type="SAM" id="Phobius"/>
    </source>
</evidence>
<keyword evidence="9" id="KW-0812">Transmembrane</keyword>
<keyword evidence="3" id="KW-0285">Flavoprotein</keyword>
<evidence type="ECO:0000313" key="13">
    <source>
        <dbReference type="Proteomes" id="UP001163821"/>
    </source>
</evidence>
<dbReference type="PANTHER" id="PTHR43706:SF47">
    <property type="entry name" value="EXTERNAL NADH-UBIQUINONE OXIDOREDUCTASE 1, MITOCHONDRIAL-RELATED"/>
    <property type="match status" value="1"/>
</dbReference>
<keyword evidence="7" id="KW-0520">NAD</keyword>
<dbReference type="InterPro" id="IPR054585">
    <property type="entry name" value="NDH2-like_C"/>
</dbReference>
<dbReference type="AlphaFoldDB" id="A0AA41Y2L6"/>
<organism evidence="12 13">
    <name type="scientific">Gaoshiqia sediminis</name>
    <dbReference type="NCBI Taxonomy" id="2986998"/>
    <lineage>
        <taxon>Bacteria</taxon>
        <taxon>Pseudomonadati</taxon>
        <taxon>Bacteroidota</taxon>
        <taxon>Bacteroidia</taxon>
        <taxon>Marinilabiliales</taxon>
        <taxon>Prolixibacteraceae</taxon>
        <taxon>Gaoshiqia</taxon>
    </lineage>
</organism>
<dbReference type="GO" id="GO:0050136">
    <property type="term" value="F:NADH dehydrogenase (quinone) (non-electrogenic) activity"/>
    <property type="evidence" value="ECO:0007669"/>
    <property type="project" value="UniProtKB-EC"/>
</dbReference>
<dbReference type="PRINTS" id="PR00368">
    <property type="entry name" value="FADPNR"/>
</dbReference>
<evidence type="ECO:0000313" key="12">
    <source>
        <dbReference type="EMBL" id="MCW0482316.1"/>
    </source>
</evidence>
<feature type="domain" description="External alternative NADH-ubiquinone oxidoreductase-like C-terminal" evidence="11">
    <location>
        <begin position="348"/>
        <end position="402"/>
    </location>
</feature>
<protein>
    <recommendedName>
        <fullName evidence="2">NADH:ubiquinone reductase (non-electrogenic)</fullName>
        <ecNumber evidence="2">1.6.5.9</ecNumber>
    </recommendedName>
</protein>
<dbReference type="Gene3D" id="3.50.50.100">
    <property type="match status" value="1"/>
</dbReference>
<comment type="similarity">
    <text evidence="1">Belongs to the NADH dehydrogenase family.</text>
</comment>
<dbReference type="PRINTS" id="PR00411">
    <property type="entry name" value="PNDRDTASEI"/>
</dbReference>
<keyword evidence="5" id="KW-0809">Transit peptide</keyword>
<dbReference type="RefSeq" id="WP_282590922.1">
    <property type="nucleotide sequence ID" value="NZ_JAPAAF010000006.1"/>
</dbReference>
<dbReference type="Pfam" id="PF22366">
    <property type="entry name" value="NDH2_C"/>
    <property type="match status" value="1"/>
</dbReference>
<dbReference type="Pfam" id="PF07992">
    <property type="entry name" value="Pyr_redox_2"/>
    <property type="match status" value="1"/>
</dbReference>
<keyword evidence="9" id="KW-0472">Membrane</keyword>
<feature type="domain" description="FAD/NAD(P)-binding" evidence="10">
    <location>
        <begin position="6"/>
        <end position="323"/>
    </location>
</feature>
<dbReference type="InterPro" id="IPR045024">
    <property type="entry name" value="NDH-2"/>
</dbReference>
<dbReference type="InterPro" id="IPR023753">
    <property type="entry name" value="FAD/NAD-binding_dom"/>
</dbReference>
<evidence type="ECO:0000256" key="5">
    <source>
        <dbReference type="ARBA" id="ARBA00022946"/>
    </source>
</evidence>
<keyword evidence="6" id="KW-0560">Oxidoreductase</keyword>
<keyword evidence="9" id="KW-1133">Transmembrane helix</keyword>
<dbReference type="InterPro" id="IPR036188">
    <property type="entry name" value="FAD/NAD-bd_sf"/>
</dbReference>
<evidence type="ECO:0000256" key="2">
    <source>
        <dbReference type="ARBA" id="ARBA00012637"/>
    </source>
</evidence>
<dbReference type="SUPFAM" id="SSF51905">
    <property type="entry name" value="FAD/NAD(P)-binding domain"/>
    <property type="match status" value="1"/>
</dbReference>
<comment type="catalytic activity">
    <reaction evidence="8">
        <text>a quinone + NADH + H(+) = a quinol + NAD(+)</text>
        <dbReference type="Rhea" id="RHEA:46160"/>
        <dbReference type="ChEBI" id="CHEBI:15378"/>
        <dbReference type="ChEBI" id="CHEBI:24646"/>
        <dbReference type="ChEBI" id="CHEBI:57540"/>
        <dbReference type="ChEBI" id="CHEBI:57945"/>
        <dbReference type="ChEBI" id="CHEBI:132124"/>
        <dbReference type="EC" id="1.6.5.9"/>
    </reaction>
</comment>
<evidence type="ECO:0000256" key="7">
    <source>
        <dbReference type="ARBA" id="ARBA00023027"/>
    </source>
</evidence>
<keyword evidence="13" id="KW-1185">Reference proteome</keyword>
<dbReference type="PANTHER" id="PTHR43706">
    <property type="entry name" value="NADH DEHYDROGENASE"/>
    <property type="match status" value="1"/>
</dbReference>
<sequence length="424" mass="48256">MIAKQKIIIVGGGFAGIKLAMKLDKKLFDVLLIDKINHHQFQPLFYQVATSQIEPANISFPFRYVFRKRSNILIRLAEVTRVHPDQNKISTTIGVFEYDFLVIAIGCKTNFFGKTKICEHSFTLKTTYDAIKIRNHILQTFENIISAKEYEKEALRNLVIVGAGPTGVELAGAFAEIKKNILPKDYPRIDFKKFKITLVEGAKNTLNNMSHNARLASRKYLENMGVQLLTETFVTDYDGHTLTLNNGKQIKTKTVIWAAGVTANQIDGFPSNCITNGNRILVDRQNKVAGSDNIYAIGDIASMKTNKYSQGHPQVANVAINQAKCLARNLKRIIDGKPLLEYEYKDFGSMATIGRHKAVVDFPFIQFRGYIAWIIWMFLHLMLILSVRNKLIIFINWTWVYFTKDSSLRLILNQSNENCFSEEK</sequence>
<evidence type="ECO:0000256" key="8">
    <source>
        <dbReference type="ARBA" id="ARBA00047599"/>
    </source>
</evidence>
<evidence type="ECO:0000256" key="3">
    <source>
        <dbReference type="ARBA" id="ARBA00022630"/>
    </source>
</evidence>
<feature type="transmembrane region" description="Helical" evidence="9">
    <location>
        <begin position="370"/>
        <end position="387"/>
    </location>
</feature>